<gene>
    <name evidence="1" type="ORF">PHAVU_L004801</name>
</gene>
<dbReference type="Proteomes" id="UP000000226">
    <property type="component" value="Unassembled WGS sequence"/>
</dbReference>
<dbReference type="EMBL" id="MU967756">
    <property type="protein sequence ID" value="KAK6646164.1"/>
    <property type="molecule type" value="Genomic_DNA"/>
</dbReference>
<organism evidence="1 2">
    <name type="scientific">Phaseolus vulgaris</name>
    <name type="common">Kidney bean</name>
    <name type="synonym">French bean</name>
    <dbReference type="NCBI Taxonomy" id="3885"/>
    <lineage>
        <taxon>Eukaryota</taxon>
        <taxon>Viridiplantae</taxon>
        <taxon>Streptophyta</taxon>
        <taxon>Embryophyta</taxon>
        <taxon>Tracheophyta</taxon>
        <taxon>Spermatophyta</taxon>
        <taxon>Magnoliopsida</taxon>
        <taxon>eudicotyledons</taxon>
        <taxon>Gunneridae</taxon>
        <taxon>Pentapetalae</taxon>
        <taxon>rosids</taxon>
        <taxon>fabids</taxon>
        <taxon>Fabales</taxon>
        <taxon>Fabaceae</taxon>
        <taxon>Papilionoideae</taxon>
        <taxon>50 kb inversion clade</taxon>
        <taxon>NPAAA clade</taxon>
        <taxon>indigoferoid/millettioid clade</taxon>
        <taxon>Phaseoleae</taxon>
        <taxon>Phaseolus</taxon>
    </lineage>
</organism>
<accession>A0ACC3P0Z8</accession>
<protein>
    <submittedName>
        <fullName evidence="1">Uncharacterized protein</fullName>
    </submittedName>
</protein>
<evidence type="ECO:0000313" key="2">
    <source>
        <dbReference type="Proteomes" id="UP000000226"/>
    </source>
</evidence>
<name>A0ACC3P0Z8_PHAVU</name>
<keyword evidence="2" id="KW-1185">Reference proteome</keyword>
<sequence>MIDTGRVELNPIQIKKSDTRVLNPENPFHSFSSPSPSPCVSPSSSFSESVDSSLPPFIFRTPNQLRYPHRLNSLPISVPSISAGRMKGGRSHRPQSSDPPDEWVDGSWTVDCICGVTFDDGEEMVKCDECGVWVHTRCSRYVKGDDTFACDKCKARHNNNPEETEVAQFLVELPTKTISMDNKKALPSRPRLWTDKPIQDRVHVQGALGGDPSIFSSPSVSSIFSPHLWKACGYVPKKFNFQYKEFPFWSENDDDGKDNVNESLHEQTQAQPQALDNNKNGAGTLVYLSKDGDNNGSALLLDPSSADARSGHAKETETGKFGSEDVPPRFHSEVKKERTLLRPPVVHHSKRSKGDFGSSNSKDRSGKKRVRTTSDREVDPRRRTLHSSKSVFTPTGEAKQVDFYEDRGPRILKADTRSIKNKNLKEIVVQECVSDDYLAADTIMEEPNNNLTTTEDSLEPLYPDMTRHGVSVVDVLAEEKPNHKPPTVVEMSSKTDDAVTSALNQNNVGNASAKEKDGDCSVADNADDSLVVRSAASPQTEGHCSSAPQLVDNQVSQDLDRMRTSSTKCKVKMKREDDIDNFKKPSIFHPSPTSDLKNNEKLSDHKSDVKVNEAPVPTLPSCENKVGSVDISSEVIPADHINKPNELSGDFCPRKQELEGYEGSLETQKVFSETKDGSDSAKDPSKSEALGCPPKVLACVGKSSPTSSTMNSKSLGHDIKSEDTETANPFTKHGVITDCSVQIKNENCISNVARDENPKKSVRERPKSSLNSNSKGLHSSRSVHNSVSKQASSDPRDSVPVSSKSLIHQTASILGSSESNASLPNQKVLQVQNKILSSAPQKVEKLNQTNTATSSKLNQGHVPSVNPSPISNSSMLSDEELALLLHQELNSSPRVPRVPRARHAGSLPQLSSASPTSMLMKRTSGGGKDHYLVSRRKHKDASRDGSGSSRELEDEAKKIEKEKCPSSSDQRKQDMSYMEDAPAREEGLASVTAANSITNNTVSSNSAIANSDPSSPPGDQNLSSMRNSPRNISDDDTATAGRPVHRTLPGSFLSFQFSSTLATTVRSVNSRFSSINSCLINEIIIMSKGRRMTYEELCNAVLPHWHNLRKHNGERYAYSSHSQAVLDCLRNRQEWARLVDRGPKTNSNRKRRKLEAEESDDNGYGKGRTPKEAEGKNFELQKEEFPKGKRKARKRRRLALQGRAVKDVRRRQKADSLTDEDVGPFSNSSEESMFSEDEIQVGRICPAGSTSDEAGSA</sequence>
<evidence type="ECO:0000313" key="1">
    <source>
        <dbReference type="EMBL" id="KAK6646164.1"/>
    </source>
</evidence>
<proteinExistence type="predicted"/>
<comment type="caution">
    <text evidence="1">The sequence shown here is derived from an EMBL/GenBank/DDBJ whole genome shotgun (WGS) entry which is preliminary data.</text>
</comment>
<reference evidence="1" key="1">
    <citation type="submission" date="2023-07" db="EMBL/GenBank/DDBJ databases">
        <title>WGS assembly of Phaseolus vulgaris.</title>
        <authorList>
            <person name="Schmutz J."/>
            <person name="Mcclean P."/>
            <person name="Shu S."/>
            <person name="Cregan P."/>
            <person name="Rokhsar D."/>
            <person name="Jackson S."/>
        </authorList>
    </citation>
    <scope>NUCLEOTIDE SEQUENCE</scope>
</reference>